<dbReference type="GO" id="GO:0008324">
    <property type="term" value="F:monoatomic cation transmembrane transporter activity"/>
    <property type="evidence" value="ECO:0007669"/>
    <property type="project" value="InterPro"/>
</dbReference>
<keyword evidence="5 7" id="KW-1133">Transmembrane helix</keyword>
<evidence type="ECO:0000256" key="6">
    <source>
        <dbReference type="ARBA" id="ARBA00023136"/>
    </source>
</evidence>
<dbReference type="GO" id="GO:0005886">
    <property type="term" value="C:plasma membrane"/>
    <property type="evidence" value="ECO:0007669"/>
    <property type="project" value="TreeGrafter"/>
</dbReference>
<feature type="transmembrane region" description="Helical" evidence="7">
    <location>
        <begin position="180"/>
        <end position="200"/>
    </location>
</feature>
<dbReference type="InterPro" id="IPR006037">
    <property type="entry name" value="RCK_C"/>
</dbReference>
<feature type="transmembrane region" description="Helical" evidence="7">
    <location>
        <begin position="28"/>
        <end position="46"/>
    </location>
</feature>
<dbReference type="InterPro" id="IPR036721">
    <property type="entry name" value="RCK_C_sf"/>
</dbReference>
<dbReference type="InterPro" id="IPR051679">
    <property type="entry name" value="DASS-Related_Transporters"/>
</dbReference>
<dbReference type="Gene3D" id="3.30.70.1450">
    <property type="entry name" value="Regulator of K+ conductance, C-terminal domain"/>
    <property type="match status" value="2"/>
</dbReference>
<feature type="transmembrane region" description="Helical" evidence="7">
    <location>
        <begin position="134"/>
        <end position="160"/>
    </location>
</feature>
<keyword evidence="2" id="KW-0813">Transport</keyword>
<dbReference type="AlphaFoldDB" id="A0A3B0U3T5"/>
<proteinExistence type="predicted"/>
<evidence type="ECO:0000256" key="7">
    <source>
        <dbReference type="SAM" id="Phobius"/>
    </source>
</evidence>
<feature type="transmembrane region" description="Helical" evidence="7">
    <location>
        <begin position="452"/>
        <end position="471"/>
    </location>
</feature>
<accession>A0A3B0U3T5</accession>
<dbReference type="SUPFAM" id="SSF116726">
    <property type="entry name" value="TrkA C-terminal domain-like"/>
    <property type="match status" value="2"/>
</dbReference>
<dbReference type="GO" id="GO:0006813">
    <property type="term" value="P:potassium ion transport"/>
    <property type="evidence" value="ECO:0007669"/>
    <property type="project" value="InterPro"/>
</dbReference>
<evidence type="ECO:0000256" key="4">
    <source>
        <dbReference type="ARBA" id="ARBA00022737"/>
    </source>
</evidence>
<evidence type="ECO:0000256" key="1">
    <source>
        <dbReference type="ARBA" id="ARBA00004141"/>
    </source>
</evidence>
<dbReference type="PANTHER" id="PTHR43652">
    <property type="entry name" value="BASIC AMINO ACID ANTIPORTER YFCC-RELATED"/>
    <property type="match status" value="1"/>
</dbReference>
<name>A0A3B0U3T5_9ZZZZ</name>
<organism evidence="9">
    <name type="scientific">hydrothermal vent metagenome</name>
    <dbReference type="NCBI Taxonomy" id="652676"/>
    <lineage>
        <taxon>unclassified sequences</taxon>
        <taxon>metagenomes</taxon>
        <taxon>ecological metagenomes</taxon>
    </lineage>
</organism>
<feature type="transmembrane region" description="Helical" evidence="7">
    <location>
        <begin position="6"/>
        <end position="21"/>
    </location>
</feature>
<feature type="domain" description="RCK C-terminal" evidence="8">
    <location>
        <begin position="306"/>
        <end position="390"/>
    </location>
</feature>
<feature type="transmembrane region" description="Helical" evidence="7">
    <location>
        <begin position="478"/>
        <end position="503"/>
    </location>
</feature>
<feature type="transmembrane region" description="Helical" evidence="7">
    <location>
        <begin position="412"/>
        <end position="440"/>
    </location>
</feature>
<dbReference type="PROSITE" id="PS51202">
    <property type="entry name" value="RCK_C"/>
    <property type="match status" value="2"/>
</dbReference>
<protein>
    <submittedName>
        <fullName evidence="9">TrkA-C domain protein</fullName>
    </submittedName>
</protein>
<evidence type="ECO:0000313" key="9">
    <source>
        <dbReference type="EMBL" id="VAW15444.1"/>
    </source>
</evidence>
<dbReference type="Pfam" id="PF03600">
    <property type="entry name" value="CitMHS"/>
    <property type="match status" value="1"/>
</dbReference>
<feature type="transmembrane region" description="Helical" evidence="7">
    <location>
        <begin position="538"/>
        <end position="555"/>
    </location>
</feature>
<sequence length="598" mass="62461">MNPDQITIFAILGAVFAALIWGRVRYDLVAFIALLVTVVAGVLPVSQAFSGFGHPAVIIIALVLIVSRGLSNAGAVELVARVIAGAGQSLSSHIATMAGLAAALSAVMNNVGALALLMPVDIKAAQKAKRSPGLSLMPLSFASILGGLITLIGTPPNIIIAAYREEVTGTPFSMFDFAPVGLAAAIVGVVFVATIGWRLIPAESGRRNASGELFDLGEYVAEVEVVAASPAIGQKVRDLDGIADEHGVEILGLVRRGRRLPGFARGEDIREGDLIVIEAEAEAIDAFVGGLKLSYSGQKAPTAEATATERLTGGDLMLVEVVVTDSARISGRSADDVRLRRRFGITLLGVSRQGRPFRDRVRKLKIHSGDVLLLIGPPDQLPQVISWLGCLPLAERGLEVVRRHQASLAAGLFALAILAASLGLLSLPVALAMVVVGYVITGIMPGRQIYDAVEWPVIVLLASMIPIGSALEASGGTALIAGSIVGLSEGFAPWVVLTLLMVITMTLSDVMNNTATAVISAPIAVDIAGRLGVSADPFLMAVAVAASCAFLTPIGHKNNTLIMGPGGYRFGDYWRMGLPLEVIVIVVAVPTILWAWPF</sequence>
<feature type="transmembrane region" description="Helical" evidence="7">
    <location>
        <begin position="576"/>
        <end position="596"/>
    </location>
</feature>
<gene>
    <name evidence="9" type="ORF">MNBD_ALPHA09-1294</name>
</gene>
<feature type="domain" description="RCK C-terminal" evidence="8">
    <location>
        <begin position="208"/>
        <end position="293"/>
    </location>
</feature>
<comment type="subcellular location">
    <subcellularLocation>
        <location evidence="1">Membrane</location>
        <topology evidence="1">Multi-pass membrane protein</topology>
    </subcellularLocation>
</comment>
<evidence type="ECO:0000259" key="8">
    <source>
        <dbReference type="PROSITE" id="PS51202"/>
    </source>
</evidence>
<feature type="transmembrane region" description="Helical" evidence="7">
    <location>
        <begin position="101"/>
        <end position="122"/>
    </location>
</feature>
<dbReference type="PANTHER" id="PTHR43652:SF2">
    <property type="entry name" value="BASIC AMINO ACID ANTIPORTER YFCC-RELATED"/>
    <property type="match status" value="1"/>
</dbReference>
<keyword evidence="4" id="KW-0677">Repeat</keyword>
<keyword evidence="6 7" id="KW-0472">Membrane</keyword>
<keyword evidence="3 7" id="KW-0812">Transmembrane</keyword>
<dbReference type="Pfam" id="PF02080">
    <property type="entry name" value="TrkA_C"/>
    <property type="match status" value="2"/>
</dbReference>
<evidence type="ECO:0000256" key="2">
    <source>
        <dbReference type="ARBA" id="ARBA00022448"/>
    </source>
</evidence>
<reference evidence="9" key="1">
    <citation type="submission" date="2018-06" db="EMBL/GenBank/DDBJ databases">
        <authorList>
            <person name="Zhirakovskaya E."/>
        </authorList>
    </citation>
    <scope>NUCLEOTIDE SEQUENCE</scope>
</reference>
<dbReference type="InterPro" id="IPR004680">
    <property type="entry name" value="Cit_transptr-like_dom"/>
</dbReference>
<evidence type="ECO:0000256" key="3">
    <source>
        <dbReference type="ARBA" id="ARBA00022692"/>
    </source>
</evidence>
<evidence type="ECO:0000256" key="5">
    <source>
        <dbReference type="ARBA" id="ARBA00022989"/>
    </source>
</evidence>
<dbReference type="EMBL" id="UOEM01000085">
    <property type="protein sequence ID" value="VAW15444.1"/>
    <property type="molecule type" value="Genomic_DNA"/>
</dbReference>